<gene>
    <name evidence="2" type="ORF">DXH78_05900</name>
</gene>
<dbReference type="PANTHER" id="PTHR33164">
    <property type="entry name" value="TRANSCRIPTIONAL REGULATOR, MARR FAMILY"/>
    <property type="match status" value="1"/>
</dbReference>
<dbReference type="GO" id="GO:0003700">
    <property type="term" value="F:DNA-binding transcription factor activity"/>
    <property type="evidence" value="ECO:0007669"/>
    <property type="project" value="InterPro"/>
</dbReference>
<dbReference type="PROSITE" id="PS50995">
    <property type="entry name" value="HTH_MARR_2"/>
    <property type="match status" value="1"/>
</dbReference>
<accession>A0A371BED6</accession>
<dbReference type="Proteomes" id="UP000263993">
    <property type="component" value="Unassembled WGS sequence"/>
</dbReference>
<organism evidence="2 3">
    <name type="scientific">Undibacter mobilis</name>
    <dbReference type="NCBI Taxonomy" id="2292256"/>
    <lineage>
        <taxon>Bacteria</taxon>
        <taxon>Pseudomonadati</taxon>
        <taxon>Pseudomonadota</taxon>
        <taxon>Alphaproteobacteria</taxon>
        <taxon>Hyphomicrobiales</taxon>
        <taxon>Nitrobacteraceae</taxon>
        <taxon>Undibacter</taxon>
    </lineage>
</organism>
<dbReference type="InterPro" id="IPR000835">
    <property type="entry name" value="HTH_MarR-typ"/>
</dbReference>
<keyword evidence="3" id="KW-1185">Reference proteome</keyword>
<feature type="domain" description="HTH marR-type" evidence="1">
    <location>
        <begin position="33"/>
        <end position="164"/>
    </location>
</feature>
<dbReference type="OrthoDB" id="2287011at2"/>
<proteinExistence type="predicted"/>
<dbReference type="Pfam" id="PF01047">
    <property type="entry name" value="MarR"/>
    <property type="match status" value="1"/>
</dbReference>
<sequence>MSIRQGKKPDIALAREVDARPALPFDKTIEVRDACLCLHVQRTARALARRFDDVLRPLDLTSGQFSLLMSLNRPEPPTIGSVAELLAMDRTTLTANLKPLERRGLVTIAVDKQDKRSRRLGITPAGRALLAQAYPIWRETHTALEFKIAHGSADSLRKALMSLL</sequence>
<evidence type="ECO:0000313" key="2">
    <source>
        <dbReference type="EMBL" id="RDV05721.1"/>
    </source>
</evidence>
<protein>
    <submittedName>
        <fullName evidence="2">MarR family transcriptional regulator</fullName>
    </submittedName>
</protein>
<evidence type="ECO:0000259" key="1">
    <source>
        <dbReference type="PROSITE" id="PS50995"/>
    </source>
</evidence>
<dbReference type="SMART" id="SM00347">
    <property type="entry name" value="HTH_MARR"/>
    <property type="match status" value="1"/>
</dbReference>
<dbReference type="InterPro" id="IPR036388">
    <property type="entry name" value="WH-like_DNA-bd_sf"/>
</dbReference>
<dbReference type="PANTHER" id="PTHR33164:SF105">
    <property type="entry name" value="TRANSCRIPTIONAL REPRESSOR PROTEIN-RELATED"/>
    <property type="match status" value="1"/>
</dbReference>
<evidence type="ECO:0000313" key="3">
    <source>
        <dbReference type="Proteomes" id="UP000263993"/>
    </source>
</evidence>
<comment type="caution">
    <text evidence="2">The sequence shown here is derived from an EMBL/GenBank/DDBJ whole genome shotgun (WGS) entry which is preliminary data.</text>
</comment>
<dbReference type="InterPro" id="IPR039422">
    <property type="entry name" value="MarR/SlyA-like"/>
</dbReference>
<dbReference type="InterPro" id="IPR036390">
    <property type="entry name" value="WH_DNA-bd_sf"/>
</dbReference>
<dbReference type="Gene3D" id="1.10.10.10">
    <property type="entry name" value="Winged helix-like DNA-binding domain superfamily/Winged helix DNA-binding domain"/>
    <property type="match status" value="1"/>
</dbReference>
<dbReference type="RefSeq" id="WP_115517743.1">
    <property type="nucleotide sequence ID" value="NZ_QRGO01000001.1"/>
</dbReference>
<dbReference type="GO" id="GO:0006950">
    <property type="term" value="P:response to stress"/>
    <property type="evidence" value="ECO:0007669"/>
    <property type="project" value="TreeGrafter"/>
</dbReference>
<reference evidence="3" key="1">
    <citation type="submission" date="2018-08" db="EMBL/GenBank/DDBJ databases">
        <authorList>
            <person name="Kim S.-J."/>
            <person name="Jung G.-Y."/>
        </authorList>
    </citation>
    <scope>NUCLEOTIDE SEQUENCE [LARGE SCALE GENOMIC DNA]</scope>
    <source>
        <strain evidence="3">GY_H</strain>
    </source>
</reference>
<name>A0A371BED6_9BRAD</name>
<dbReference type="AlphaFoldDB" id="A0A371BED6"/>
<dbReference type="EMBL" id="QRGO01000001">
    <property type="protein sequence ID" value="RDV05721.1"/>
    <property type="molecule type" value="Genomic_DNA"/>
</dbReference>
<dbReference type="SUPFAM" id="SSF46785">
    <property type="entry name" value="Winged helix' DNA-binding domain"/>
    <property type="match status" value="1"/>
</dbReference>